<keyword evidence="2" id="KW-1185">Reference proteome</keyword>
<dbReference type="EMBL" id="KB909377">
    <property type="protein sequence ID" value="EOB12287.1"/>
    <property type="molecule type" value="Genomic_DNA"/>
</dbReference>
<protein>
    <submittedName>
        <fullName evidence="1">Uncharacterized protein</fullName>
    </submittedName>
</protein>
<gene>
    <name evidence="1" type="ORF">NBO_469g0001</name>
</gene>
<dbReference type="AlphaFoldDB" id="R0KQ09"/>
<dbReference type="OrthoDB" id="373661at2759"/>
<dbReference type="Proteomes" id="UP000016927">
    <property type="component" value="Unassembled WGS sequence"/>
</dbReference>
<dbReference type="HOGENOM" id="CLU_616909_0_0_1"/>
<accession>R0KQ09</accession>
<organism evidence="1 2">
    <name type="scientific">Nosema bombycis (strain CQ1 / CVCC 102059)</name>
    <name type="common">Microsporidian parasite</name>
    <name type="synonym">Pebrine of silkworm</name>
    <dbReference type="NCBI Taxonomy" id="578461"/>
    <lineage>
        <taxon>Eukaryota</taxon>
        <taxon>Fungi</taxon>
        <taxon>Fungi incertae sedis</taxon>
        <taxon>Microsporidia</taxon>
        <taxon>Nosematidae</taxon>
        <taxon>Nosema</taxon>
    </lineage>
</organism>
<name>R0KQ09_NOSB1</name>
<evidence type="ECO:0000313" key="1">
    <source>
        <dbReference type="EMBL" id="EOB12287.1"/>
    </source>
</evidence>
<dbReference type="VEuPathDB" id="MicrosporidiaDB:NBO_469g0001"/>
<reference evidence="1 2" key="1">
    <citation type="journal article" date="2013" name="BMC Genomics">
        <title>Comparative genomics of parasitic silkworm microsporidia reveal an association between genome expansion and host adaptation.</title>
        <authorList>
            <person name="Pan G."/>
            <person name="Xu J."/>
            <person name="Li T."/>
            <person name="Xia Q."/>
            <person name="Liu S.L."/>
            <person name="Zhang G."/>
            <person name="Li S."/>
            <person name="Li C."/>
            <person name="Liu H."/>
            <person name="Yang L."/>
            <person name="Liu T."/>
            <person name="Zhang X."/>
            <person name="Wu Z."/>
            <person name="Fan W."/>
            <person name="Dang X."/>
            <person name="Xiang H."/>
            <person name="Tao M."/>
            <person name="Li Y."/>
            <person name="Hu J."/>
            <person name="Li Z."/>
            <person name="Lin L."/>
            <person name="Luo J."/>
            <person name="Geng L."/>
            <person name="Wang L."/>
            <person name="Long M."/>
            <person name="Wan Y."/>
            <person name="He N."/>
            <person name="Zhang Z."/>
            <person name="Lu C."/>
            <person name="Keeling P.J."/>
            <person name="Wang J."/>
            <person name="Xiang Z."/>
            <person name="Zhou Z."/>
        </authorList>
    </citation>
    <scope>NUCLEOTIDE SEQUENCE [LARGE SCALE GENOMIC DNA]</scope>
    <source>
        <strain evidence="2">CQ1 / CVCC 102059</strain>
    </source>
</reference>
<sequence length="485" mass="57888">MFNRTQFLGGIHKTPEPGKGYLYSVKIASDNKEYAPLFFDYFGDLFYYDHDNNLNYTIVKDQTVTDVLYNLVTSETVKKYIRFEFFYTDRSFDRVRRLGIDTSKTKWYKNFKILKRTPYRTLEFTNDDENSKTRIHHVYDRFHKLISSKLLILNSRIINENFTGCTKNPDFELYHFKNHIDCLNGLKEFLGTIRHLILVDDMTVRITYKSFEDIYSELNFLKMSYFMNYLTEKFEKNFTASNEDPKTKQSFKTFFITACGYIKDELLNNKIFLPLGGQYTNEYHLNKLYKIILENISKSQENCTTHDLSQLCCQKFQTDIIKDVIEKQEDITLTDIFACNNILVYFSNFLKKDVNMLRNFAEIEKIVCDFFNMVKCLSKIFNVQCFKNDHLYTKPLYIDDYECRIIEGIDIKFAYSLNPGTIKAYDREGKEILLIQLYDYVFNLKFCSLFISFETIYKKNICEIEVISSKKEILERFKPEDYYIN</sequence>
<proteinExistence type="predicted"/>
<evidence type="ECO:0000313" key="2">
    <source>
        <dbReference type="Proteomes" id="UP000016927"/>
    </source>
</evidence>